<dbReference type="InterPro" id="IPR012340">
    <property type="entry name" value="NA-bd_OB-fold"/>
</dbReference>
<feature type="compositionally biased region" description="Low complexity" evidence="1">
    <location>
        <begin position="110"/>
        <end position="139"/>
    </location>
</feature>
<evidence type="ECO:0000256" key="1">
    <source>
        <dbReference type="SAM" id="MobiDB-lite"/>
    </source>
</evidence>
<reference evidence="3" key="1">
    <citation type="submission" date="2019-02" db="EMBL/GenBank/DDBJ databases">
        <authorList>
            <person name="Olsen N.S."/>
            <person name="Kot W."/>
            <person name="Hansen L.H."/>
        </authorList>
    </citation>
    <scope>NUCLEOTIDE SEQUENCE [LARGE SCALE GENOMIC DNA]</scope>
</reference>
<evidence type="ECO:0000313" key="3">
    <source>
        <dbReference type="Proteomes" id="UP000297193"/>
    </source>
</evidence>
<keyword evidence="2" id="KW-0238">DNA-binding</keyword>
<dbReference type="Proteomes" id="UP000297193">
    <property type="component" value="Segment"/>
</dbReference>
<accession>A0A4D6DYB9</accession>
<proteinExistence type="predicted"/>
<name>A0A4D6DYB9_9CAUD</name>
<sequence>MHVVTGTIRKEPYTKEGQSNSGAYKMYIVELSESIKDKQSGERIYSNYSATFFASSDAMRQWYDNALQVGKVVSISAEVLRINQREHNGNNYVTLQMEQPRLVFSQRTEGQQQQQNQGGWGQPQQQHPRQQPQQSNQPPMNFDDDIPF</sequence>
<keyword evidence="3" id="KW-1185">Reference proteome</keyword>
<feature type="region of interest" description="Disordered" evidence="1">
    <location>
        <begin position="103"/>
        <end position="148"/>
    </location>
</feature>
<evidence type="ECO:0000313" key="2">
    <source>
        <dbReference type="EMBL" id="QBZ71353.1"/>
    </source>
</evidence>
<dbReference type="GO" id="GO:0003677">
    <property type="term" value="F:DNA binding"/>
    <property type="evidence" value="ECO:0007669"/>
    <property type="project" value="UniProtKB-KW"/>
</dbReference>
<protein>
    <submittedName>
        <fullName evidence="2">Single-stranded DNA-binding protein</fullName>
    </submittedName>
</protein>
<dbReference type="SUPFAM" id="SSF50249">
    <property type="entry name" value="Nucleic acid-binding proteins"/>
    <property type="match status" value="1"/>
</dbReference>
<dbReference type="EMBL" id="MK552105">
    <property type="protein sequence ID" value="QBZ71353.1"/>
    <property type="molecule type" value="Genomic_DNA"/>
</dbReference>
<organism evidence="2 3">
    <name type="scientific">Escherichia phage Jahat_MG145</name>
    <dbReference type="NCBI Taxonomy" id="2562601"/>
    <lineage>
        <taxon>Viruses</taxon>
        <taxon>Duplodnaviria</taxon>
        <taxon>Heunggongvirae</taxon>
        <taxon>Uroviricota</taxon>
        <taxon>Caudoviricetes</taxon>
        <taxon>Drexlerviridae</taxon>
        <taxon>Tempevirinae</taxon>
        <taxon>Jahatvirus</taxon>
        <taxon>Jahatvirus MG145</taxon>
    </lineage>
</organism>